<dbReference type="EMBL" id="QFOT01000060">
    <property type="protein sequence ID" value="PZP55605.1"/>
    <property type="molecule type" value="Genomic_DNA"/>
</dbReference>
<dbReference type="SMART" id="SM00304">
    <property type="entry name" value="HAMP"/>
    <property type="match status" value="1"/>
</dbReference>
<proteinExistence type="predicted"/>
<evidence type="ECO:0000313" key="19">
    <source>
        <dbReference type="Proteomes" id="UP000249739"/>
    </source>
</evidence>
<dbReference type="InterPro" id="IPR003594">
    <property type="entry name" value="HATPase_dom"/>
</dbReference>
<evidence type="ECO:0000256" key="13">
    <source>
        <dbReference type="SAM" id="Coils"/>
    </source>
</evidence>
<dbReference type="GO" id="GO:0000155">
    <property type="term" value="F:phosphorelay sensor kinase activity"/>
    <property type="evidence" value="ECO:0007669"/>
    <property type="project" value="InterPro"/>
</dbReference>
<gene>
    <name evidence="18" type="ORF">DI586_06365</name>
</gene>
<dbReference type="FunFam" id="1.10.287.130:FF:000002">
    <property type="entry name" value="Two-component osmosensing histidine kinase"/>
    <property type="match status" value="1"/>
</dbReference>
<organism evidence="18 19">
    <name type="scientific">Micavibrio aeruginosavorus</name>
    <dbReference type="NCBI Taxonomy" id="349221"/>
    <lineage>
        <taxon>Bacteria</taxon>
        <taxon>Pseudomonadati</taxon>
        <taxon>Bdellovibrionota</taxon>
        <taxon>Bdellovibrionia</taxon>
        <taxon>Bdellovibrionales</taxon>
        <taxon>Pseudobdellovibrionaceae</taxon>
        <taxon>Micavibrio</taxon>
    </lineage>
</organism>
<keyword evidence="4 12" id="KW-0597">Phosphoprotein</keyword>
<dbReference type="InterPro" id="IPR036890">
    <property type="entry name" value="HATPase_C_sf"/>
</dbReference>
<dbReference type="InterPro" id="IPR036097">
    <property type="entry name" value="HisK_dim/P_sf"/>
</dbReference>
<dbReference type="CDD" id="cd17546">
    <property type="entry name" value="REC_hyHK_CKI1_RcsC-like"/>
    <property type="match status" value="1"/>
</dbReference>
<evidence type="ECO:0000256" key="4">
    <source>
        <dbReference type="ARBA" id="ARBA00022553"/>
    </source>
</evidence>
<keyword evidence="14" id="KW-1133">Transmembrane helix</keyword>
<protein>
    <recommendedName>
        <fullName evidence="11">Sensory/regulatory protein RpfC</fullName>
        <ecNumber evidence="3">2.7.13.3</ecNumber>
    </recommendedName>
</protein>
<keyword evidence="9" id="KW-0902">Two-component regulatory system</keyword>
<accession>A0A2W5FHX9</accession>
<dbReference type="PROSITE" id="PS50109">
    <property type="entry name" value="HIS_KIN"/>
    <property type="match status" value="1"/>
</dbReference>
<dbReference type="Gene3D" id="1.10.287.130">
    <property type="match status" value="1"/>
</dbReference>
<evidence type="ECO:0000256" key="12">
    <source>
        <dbReference type="PROSITE-ProRule" id="PRU00169"/>
    </source>
</evidence>
<dbReference type="FunFam" id="3.30.565.10:FF:000010">
    <property type="entry name" value="Sensor histidine kinase RcsC"/>
    <property type="match status" value="1"/>
</dbReference>
<dbReference type="Gene3D" id="3.30.565.10">
    <property type="entry name" value="Histidine kinase-like ATPase, C-terminal domain"/>
    <property type="match status" value="1"/>
</dbReference>
<dbReference type="SMART" id="SM00448">
    <property type="entry name" value="REC"/>
    <property type="match status" value="1"/>
</dbReference>
<dbReference type="SMART" id="SM00387">
    <property type="entry name" value="HATPase_c"/>
    <property type="match status" value="1"/>
</dbReference>
<feature type="domain" description="Histidine kinase" evidence="15">
    <location>
        <begin position="428"/>
        <end position="651"/>
    </location>
</feature>
<evidence type="ECO:0000256" key="11">
    <source>
        <dbReference type="ARBA" id="ARBA00068150"/>
    </source>
</evidence>
<dbReference type="InterPro" id="IPR013587">
    <property type="entry name" value="Nitrate/nitrite_sensing"/>
</dbReference>
<evidence type="ECO:0000256" key="7">
    <source>
        <dbReference type="ARBA" id="ARBA00022777"/>
    </source>
</evidence>
<dbReference type="CDD" id="cd16922">
    <property type="entry name" value="HATPase_EvgS-ArcB-TorS-like"/>
    <property type="match status" value="1"/>
</dbReference>
<evidence type="ECO:0000256" key="6">
    <source>
        <dbReference type="ARBA" id="ARBA00022741"/>
    </source>
</evidence>
<evidence type="ECO:0000259" key="17">
    <source>
        <dbReference type="PROSITE" id="PS50885"/>
    </source>
</evidence>
<dbReference type="GO" id="GO:0016020">
    <property type="term" value="C:membrane"/>
    <property type="evidence" value="ECO:0007669"/>
    <property type="project" value="UniProtKB-SubCell"/>
</dbReference>
<feature type="domain" description="Response regulatory" evidence="16">
    <location>
        <begin position="685"/>
        <end position="804"/>
    </location>
</feature>
<evidence type="ECO:0000259" key="15">
    <source>
        <dbReference type="PROSITE" id="PS50109"/>
    </source>
</evidence>
<comment type="caution">
    <text evidence="18">The sequence shown here is derived from an EMBL/GenBank/DDBJ whole genome shotgun (WGS) entry which is preliminary data.</text>
</comment>
<evidence type="ECO:0000256" key="9">
    <source>
        <dbReference type="ARBA" id="ARBA00023012"/>
    </source>
</evidence>
<dbReference type="PROSITE" id="PS50110">
    <property type="entry name" value="RESPONSE_REGULATORY"/>
    <property type="match status" value="1"/>
</dbReference>
<dbReference type="InterPro" id="IPR003661">
    <property type="entry name" value="HisK_dim/P_dom"/>
</dbReference>
<keyword evidence="14" id="KW-0812">Transmembrane</keyword>
<dbReference type="EC" id="2.7.13.3" evidence="3"/>
<dbReference type="PANTHER" id="PTHR45339">
    <property type="entry name" value="HYBRID SIGNAL TRANSDUCTION HISTIDINE KINASE J"/>
    <property type="match status" value="1"/>
</dbReference>
<dbReference type="Gene3D" id="3.40.50.2300">
    <property type="match status" value="1"/>
</dbReference>
<dbReference type="InterPro" id="IPR005467">
    <property type="entry name" value="His_kinase_dom"/>
</dbReference>
<dbReference type="Pfam" id="PF00512">
    <property type="entry name" value="HisKA"/>
    <property type="match status" value="1"/>
</dbReference>
<name>A0A2W5FHX9_9BACT</name>
<reference evidence="18 19" key="1">
    <citation type="submission" date="2017-08" db="EMBL/GenBank/DDBJ databases">
        <title>Infants hospitalized years apart are colonized by the same room-sourced microbial strains.</title>
        <authorList>
            <person name="Brooks B."/>
            <person name="Olm M.R."/>
            <person name="Firek B.A."/>
            <person name="Baker R."/>
            <person name="Thomas B.C."/>
            <person name="Morowitz M.J."/>
            <person name="Banfield J.F."/>
        </authorList>
    </citation>
    <scope>NUCLEOTIDE SEQUENCE [LARGE SCALE GENOMIC DNA]</scope>
    <source>
        <strain evidence="18">S2_006_000_R2_64</strain>
    </source>
</reference>
<dbReference type="SMART" id="SM00388">
    <property type="entry name" value="HisKA"/>
    <property type="match status" value="1"/>
</dbReference>
<keyword evidence="5" id="KW-0808">Transferase</keyword>
<evidence type="ECO:0000259" key="16">
    <source>
        <dbReference type="PROSITE" id="PS50110"/>
    </source>
</evidence>
<keyword evidence="13" id="KW-0175">Coiled coil</keyword>
<evidence type="ECO:0000256" key="10">
    <source>
        <dbReference type="ARBA" id="ARBA00064003"/>
    </source>
</evidence>
<keyword evidence="8" id="KW-0067">ATP-binding</keyword>
<evidence type="ECO:0000256" key="5">
    <source>
        <dbReference type="ARBA" id="ARBA00022679"/>
    </source>
</evidence>
<keyword evidence="14" id="KW-0472">Membrane</keyword>
<evidence type="ECO:0000256" key="1">
    <source>
        <dbReference type="ARBA" id="ARBA00000085"/>
    </source>
</evidence>
<evidence type="ECO:0000256" key="3">
    <source>
        <dbReference type="ARBA" id="ARBA00012438"/>
    </source>
</evidence>
<dbReference type="CDD" id="cd00082">
    <property type="entry name" value="HisKA"/>
    <property type="match status" value="1"/>
</dbReference>
<dbReference type="AlphaFoldDB" id="A0A2W5FHX9"/>
<comment type="subcellular location">
    <subcellularLocation>
        <location evidence="2">Membrane</location>
    </subcellularLocation>
</comment>
<keyword evidence="7" id="KW-0418">Kinase</keyword>
<evidence type="ECO:0000256" key="14">
    <source>
        <dbReference type="SAM" id="Phobius"/>
    </source>
</evidence>
<dbReference type="InterPro" id="IPR011006">
    <property type="entry name" value="CheY-like_superfamily"/>
</dbReference>
<dbReference type="Pfam" id="PF02518">
    <property type="entry name" value="HATPase_c"/>
    <property type="match status" value="1"/>
</dbReference>
<feature type="modified residue" description="4-aspartylphosphate" evidence="12">
    <location>
        <position position="734"/>
    </location>
</feature>
<dbReference type="Pfam" id="PF08376">
    <property type="entry name" value="NIT"/>
    <property type="match status" value="1"/>
</dbReference>
<feature type="domain" description="HAMP" evidence="17">
    <location>
        <begin position="357"/>
        <end position="410"/>
    </location>
</feature>
<dbReference type="InterPro" id="IPR003660">
    <property type="entry name" value="HAMP_dom"/>
</dbReference>
<dbReference type="Gene3D" id="6.10.340.10">
    <property type="match status" value="1"/>
</dbReference>
<dbReference type="SUPFAM" id="SSF52172">
    <property type="entry name" value="CheY-like"/>
    <property type="match status" value="1"/>
</dbReference>
<feature type="coiled-coil region" evidence="13">
    <location>
        <begin position="83"/>
        <end position="110"/>
    </location>
</feature>
<dbReference type="PROSITE" id="PS50885">
    <property type="entry name" value="HAMP"/>
    <property type="match status" value="1"/>
</dbReference>
<dbReference type="InterPro" id="IPR004358">
    <property type="entry name" value="Sig_transdc_His_kin-like_C"/>
</dbReference>
<sequence length="808" mass="91406">MPNINFSTKAILLIILGVLNLCILFFVSDNLAKSWKEYKFATSLREGLEISDLLYNAEMFLSSERGTAISVLYAPPEISGNLMQELLRSRKNANSYLDEALERLSREEREDLKQPIQSVRESYGRLQKLRRNLDTALMLHTASMLNKAKGELSLPDQFFDADTDLIMKIDDLIEIYNRPYNVSNPSAARQIRFTHLIWGVTEYAGREYAMMGKFIAENQRMSQAEMQKMQEWRGRVRYGWEIAHGALASNSWREKIAPAMEEAQNQYFLTFDKLKGSFYEPRKKTGLSVYPITVENWLDVASQAVASLHHLNDALLDLNKTYVESIKSETENKIILNMLLLVALFAINLYFWKMVTYRILSPVRLMTDALKKTTKGENFIIPDIEGRRDEIGDLFRAFKIFQENAKELKAERDKAEAANSAKSEFLANMSHEIRTPMNVVIGLSNILAESKPLTDKQREFIKTLQLSAESLLSIINDLLDISKIETEKYELEVIPFDLTALVEEIITIMSVKAKEKGLVFKVDLSGIEGKEFLGDPTRIRQILTNLCGNAIKFTEKGHIGLKVQAFMNASTALEDIYISVEDTGIGIAQEKLGSIFEKFTQADSSINRKYGGTGLGLSITRTLVEMMGGNISVESYPGNGTVFTALIPLQLNKLNAIGAQSEKKEYSSHFLPEIKKAIAINDNACVLLVEDYQPNALVAGLYLEQFGFNHDVAENGMIALKKFKEGDYLAILMDVQMHGLDGYQTTQEIRKFEKEMHRPRIKIIGMTAHALPGDRERCLAAGMDDYLSKPFNPDDLREKLSVARKKAE</sequence>
<feature type="transmembrane region" description="Helical" evidence="14">
    <location>
        <begin position="334"/>
        <end position="352"/>
    </location>
</feature>
<dbReference type="SUPFAM" id="SSF158472">
    <property type="entry name" value="HAMP domain-like"/>
    <property type="match status" value="1"/>
</dbReference>
<comment type="subunit">
    <text evidence="10">At low DSF concentrations, interacts with RpfF.</text>
</comment>
<keyword evidence="6" id="KW-0547">Nucleotide-binding</keyword>
<dbReference type="Proteomes" id="UP000249739">
    <property type="component" value="Unassembled WGS sequence"/>
</dbReference>
<dbReference type="Pfam" id="PF00072">
    <property type="entry name" value="Response_reg"/>
    <property type="match status" value="1"/>
</dbReference>
<dbReference type="GO" id="GO:0005524">
    <property type="term" value="F:ATP binding"/>
    <property type="evidence" value="ECO:0007669"/>
    <property type="project" value="UniProtKB-KW"/>
</dbReference>
<dbReference type="SUPFAM" id="SSF47384">
    <property type="entry name" value="Homodimeric domain of signal transducing histidine kinase"/>
    <property type="match status" value="1"/>
</dbReference>
<dbReference type="InterPro" id="IPR001789">
    <property type="entry name" value="Sig_transdc_resp-reg_receiver"/>
</dbReference>
<dbReference type="PANTHER" id="PTHR45339:SF1">
    <property type="entry name" value="HYBRID SIGNAL TRANSDUCTION HISTIDINE KINASE J"/>
    <property type="match status" value="1"/>
</dbReference>
<dbReference type="PRINTS" id="PR00344">
    <property type="entry name" value="BCTRLSENSOR"/>
</dbReference>
<evidence type="ECO:0000256" key="2">
    <source>
        <dbReference type="ARBA" id="ARBA00004370"/>
    </source>
</evidence>
<evidence type="ECO:0000313" key="18">
    <source>
        <dbReference type="EMBL" id="PZP55605.1"/>
    </source>
</evidence>
<dbReference type="SUPFAM" id="SSF55874">
    <property type="entry name" value="ATPase domain of HSP90 chaperone/DNA topoisomerase II/histidine kinase"/>
    <property type="match status" value="1"/>
</dbReference>
<evidence type="ECO:0000256" key="8">
    <source>
        <dbReference type="ARBA" id="ARBA00022840"/>
    </source>
</evidence>
<comment type="catalytic activity">
    <reaction evidence="1">
        <text>ATP + protein L-histidine = ADP + protein N-phospho-L-histidine.</text>
        <dbReference type="EC" id="2.7.13.3"/>
    </reaction>
</comment>
<feature type="transmembrane region" description="Helical" evidence="14">
    <location>
        <begin position="6"/>
        <end position="27"/>
    </location>
</feature>